<dbReference type="Proteomes" id="UP000616885">
    <property type="component" value="Unassembled WGS sequence"/>
</dbReference>
<protein>
    <recommendedName>
        <fullName evidence="4">NACHT domain-containing protein</fullName>
    </recommendedName>
</protein>
<proteinExistence type="predicted"/>
<keyword evidence="2" id="KW-0040">ANK repeat</keyword>
<dbReference type="SUPFAM" id="SSF52540">
    <property type="entry name" value="P-loop containing nucleoside triphosphate hydrolases"/>
    <property type="match status" value="1"/>
</dbReference>
<dbReference type="InterPro" id="IPR002110">
    <property type="entry name" value="Ankyrin_rpt"/>
</dbReference>
<dbReference type="AlphaFoldDB" id="A0A8H7NBM9"/>
<feature type="repeat" description="ANK" evidence="2">
    <location>
        <begin position="856"/>
        <end position="888"/>
    </location>
</feature>
<evidence type="ECO:0000256" key="3">
    <source>
        <dbReference type="SAM" id="MobiDB-lite"/>
    </source>
</evidence>
<organism evidence="5 6">
    <name type="scientific">Bionectria ochroleuca</name>
    <name type="common">Gliocladium roseum</name>
    <dbReference type="NCBI Taxonomy" id="29856"/>
    <lineage>
        <taxon>Eukaryota</taxon>
        <taxon>Fungi</taxon>
        <taxon>Dikarya</taxon>
        <taxon>Ascomycota</taxon>
        <taxon>Pezizomycotina</taxon>
        <taxon>Sordariomycetes</taxon>
        <taxon>Hypocreomycetidae</taxon>
        <taxon>Hypocreales</taxon>
        <taxon>Bionectriaceae</taxon>
        <taxon>Clonostachys</taxon>
    </lineage>
</organism>
<dbReference type="PANTHER" id="PTHR46082:SF11">
    <property type="entry name" value="AAA+ ATPASE DOMAIN-CONTAINING PROTEIN-RELATED"/>
    <property type="match status" value="1"/>
</dbReference>
<reference evidence="5" key="1">
    <citation type="submission" date="2020-10" db="EMBL/GenBank/DDBJ databases">
        <title>High-Quality Genome Resource of Clonostachys rosea strain S41 by Oxford Nanopore Long-Read Sequencing.</title>
        <authorList>
            <person name="Wang H."/>
        </authorList>
    </citation>
    <scope>NUCLEOTIDE SEQUENCE</scope>
    <source>
        <strain evidence="5">S41</strain>
    </source>
</reference>
<name>A0A8H7NBM9_BIOOC</name>
<evidence type="ECO:0000259" key="4">
    <source>
        <dbReference type="PROSITE" id="PS50837"/>
    </source>
</evidence>
<dbReference type="PANTHER" id="PTHR46082">
    <property type="entry name" value="ATP/GTP-BINDING PROTEIN-RELATED"/>
    <property type="match status" value="1"/>
</dbReference>
<accession>A0A8H7NBM9</accession>
<dbReference type="SUPFAM" id="SSF48403">
    <property type="entry name" value="Ankyrin repeat"/>
    <property type="match status" value="1"/>
</dbReference>
<comment type="caution">
    <text evidence="5">The sequence shown here is derived from an EMBL/GenBank/DDBJ whole genome shotgun (WGS) entry which is preliminary data.</text>
</comment>
<evidence type="ECO:0000256" key="2">
    <source>
        <dbReference type="PROSITE-ProRule" id="PRU00023"/>
    </source>
</evidence>
<dbReference type="GO" id="GO:0003824">
    <property type="term" value="F:catalytic activity"/>
    <property type="evidence" value="ECO:0007669"/>
    <property type="project" value="InterPro"/>
</dbReference>
<dbReference type="Pfam" id="PF01048">
    <property type="entry name" value="PNP_UDP_1"/>
    <property type="match status" value="1"/>
</dbReference>
<dbReference type="InterPro" id="IPR056884">
    <property type="entry name" value="NPHP3-like_N"/>
</dbReference>
<evidence type="ECO:0000313" key="5">
    <source>
        <dbReference type="EMBL" id="KAF9752826.1"/>
    </source>
</evidence>
<dbReference type="Gene3D" id="3.40.50.1580">
    <property type="entry name" value="Nucleoside phosphorylase domain"/>
    <property type="match status" value="1"/>
</dbReference>
<feature type="repeat" description="ANK" evidence="2">
    <location>
        <begin position="889"/>
        <end position="921"/>
    </location>
</feature>
<dbReference type="InterPro" id="IPR036770">
    <property type="entry name" value="Ankyrin_rpt-contain_sf"/>
</dbReference>
<evidence type="ECO:0000256" key="1">
    <source>
        <dbReference type="ARBA" id="ARBA00022737"/>
    </source>
</evidence>
<dbReference type="PROSITE" id="PS50837">
    <property type="entry name" value="NACHT"/>
    <property type="match status" value="1"/>
</dbReference>
<dbReference type="EMBL" id="JADCTT010000004">
    <property type="protein sequence ID" value="KAF9752826.1"/>
    <property type="molecule type" value="Genomic_DNA"/>
</dbReference>
<feature type="repeat" description="ANK" evidence="2">
    <location>
        <begin position="922"/>
        <end position="954"/>
    </location>
</feature>
<dbReference type="InterPro" id="IPR053137">
    <property type="entry name" value="NLR-like"/>
</dbReference>
<evidence type="ECO:0000313" key="6">
    <source>
        <dbReference type="Proteomes" id="UP000616885"/>
    </source>
</evidence>
<dbReference type="SMART" id="SM00248">
    <property type="entry name" value="ANK"/>
    <property type="match status" value="5"/>
</dbReference>
<dbReference type="Gene3D" id="1.25.40.20">
    <property type="entry name" value="Ankyrin repeat-containing domain"/>
    <property type="match status" value="1"/>
</dbReference>
<feature type="region of interest" description="Disordered" evidence="3">
    <location>
        <begin position="17"/>
        <end position="36"/>
    </location>
</feature>
<sequence length="1005" mass="110864">MASDWLKPVWGLRRVLGRGPPRGAPDHSTVNPALPRPTAELSSNLDSAEIPRLNLAPSVAARAFLDEEHDPPNHVSQHDNNSYVLGKIGCHHVVIAVLPDGEYGTTSAAAVARDMLHSFPNVRIGLMVGIGGGVPSLTHDIRLGDVVVSSRDGGKGGVFQYDFGKTIQNQSFKETGFLDQPPMVLRTAVSTLKATITSGCDIVCDAIYLVHRAARDKEEDDPAIHYGLIASGNQLMKDAHIRDMLAAEKGILCFEMEAAGLMNHFPCLVIRGICDYSDSHKNKEWQGFAAMMAAAYAKDLLRQIPPNKVDAETPLAEALSDIDHKLGAVRKTVVATKAVAESIQSGLHTEEMRRWLHPPDPSTNLNYARKLRHEGTRAWLLKTPIFQSWEGGSHRHLWLHGLAGCGKTVLSATVLDHLMEGNYSLILSFFFNFSDTTKQTLDGMLRSLASQLYWGSAGSACLLDTLFQAHGNGYKQPTTKALEDIVCKMLTVQKVACIVLDALDESTTRDELLSWITNMASRPELGHVHMLYTSRPESEFLHEIPTLIGKEHCVSLNKQAVNADIRSYVTSQLLQRRDFRDKHLPQDLLEQIRTKVGDGSDGMFRWAFCQFDSLARCHHQAAIEKTLVSLPRNLDETYRRMIESIPRELKSDAIRLLQVLVHSKRPLKLAEAKEVIATQTEGDSQGFDVNRRLYSDENVLAYCPGLVTVVRARDKELHLAHFSVKEYLLGESQFKITTASIPIVRMCLTYLTDISGYSHRKMKRDFSMGKYAAEVWTGYAVLAQSSEDVVRATVGFLENEATFQLWAHLYQSDRHWEDDPGPPRGSKLYYACFDGLIAAAQNLIGNGADVNVQGGEYGNALQAASFRGHDEIVKLLLDVGADVNTQGGEYGNALQAASFGGHHEVVKLLLDIGADINAQGGEYGNALQIASSEGHHEIVKLLLDMGADINAQDGKCSNALQTASYDGHYEIVQLIQTRGAITSPLRWTRSRALSNPSKELPPHRP</sequence>
<dbReference type="PROSITE" id="PS50088">
    <property type="entry name" value="ANK_REPEAT"/>
    <property type="match status" value="3"/>
</dbReference>
<dbReference type="Pfam" id="PF13637">
    <property type="entry name" value="Ank_4"/>
    <property type="match status" value="1"/>
</dbReference>
<dbReference type="SUPFAM" id="SSF53167">
    <property type="entry name" value="Purine and uridine phosphorylases"/>
    <property type="match status" value="1"/>
</dbReference>
<dbReference type="InterPro" id="IPR007111">
    <property type="entry name" value="NACHT_NTPase"/>
</dbReference>
<dbReference type="InterPro" id="IPR035994">
    <property type="entry name" value="Nucleoside_phosphorylase_sf"/>
</dbReference>
<keyword evidence="1" id="KW-0677">Repeat</keyword>
<dbReference type="InterPro" id="IPR000845">
    <property type="entry name" value="Nucleoside_phosphorylase_d"/>
</dbReference>
<dbReference type="GO" id="GO:0009116">
    <property type="term" value="P:nucleoside metabolic process"/>
    <property type="evidence" value="ECO:0007669"/>
    <property type="project" value="InterPro"/>
</dbReference>
<dbReference type="InterPro" id="IPR027417">
    <property type="entry name" value="P-loop_NTPase"/>
</dbReference>
<dbReference type="PROSITE" id="PS50297">
    <property type="entry name" value="ANK_REP_REGION"/>
    <property type="match status" value="3"/>
</dbReference>
<dbReference type="Gene3D" id="3.40.50.300">
    <property type="entry name" value="P-loop containing nucleotide triphosphate hydrolases"/>
    <property type="match status" value="1"/>
</dbReference>
<dbReference type="Pfam" id="PF24883">
    <property type="entry name" value="NPHP3_N"/>
    <property type="match status" value="1"/>
</dbReference>
<feature type="domain" description="NACHT" evidence="4">
    <location>
        <begin position="395"/>
        <end position="538"/>
    </location>
</feature>
<dbReference type="Pfam" id="PF12796">
    <property type="entry name" value="Ank_2"/>
    <property type="match status" value="1"/>
</dbReference>
<gene>
    <name evidence="5" type="ORF">IM811_011584</name>
</gene>